<sequence>MSRTTLLAKGTIATAIAASAVFGLGACSSDSGTSAAASTTSSSSGHTAPEPTATVAAVPGGTTSVALDQGFVAALTQLGLTPGTVGNAALDGTTVTFPITGGTVTLYDKTTGYRPYVQGVLLHEGSGLSLAAGGTTVQLTNFTVDPGNPARVFGDVTVNGQLAAPSAPIFDLNGSTLEPITMNSDGSAVLSGTTVTISPEAAQLLDQTFSTDAVKGGLVVGISTITVQTK</sequence>
<comment type="caution">
    <text evidence="2">The sequence shown here is derived from an EMBL/GenBank/DDBJ whole genome shotgun (WGS) entry which is preliminary data.</text>
</comment>
<dbReference type="Proteomes" id="UP000541969">
    <property type="component" value="Unassembled WGS sequence"/>
</dbReference>
<dbReference type="RefSeq" id="WP_179718925.1">
    <property type="nucleotide sequence ID" value="NZ_JACBZT010000001.1"/>
</dbReference>
<keyword evidence="3" id="KW-1185">Reference proteome</keyword>
<reference evidence="2 3" key="1">
    <citation type="submission" date="2020-07" db="EMBL/GenBank/DDBJ databases">
        <title>Sequencing the genomes of 1000 actinobacteria strains.</title>
        <authorList>
            <person name="Klenk H.-P."/>
        </authorList>
    </citation>
    <scope>NUCLEOTIDE SEQUENCE [LARGE SCALE GENOMIC DNA]</scope>
    <source>
        <strain evidence="2 3">DSM 104001</strain>
    </source>
</reference>
<dbReference type="PROSITE" id="PS51257">
    <property type="entry name" value="PROKAR_LIPOPROTEIN"/>
    <property type="match status" value="1"/>
</dbReference>
<organism evidence="2 3">
    <name type="scientific">Petropleomorpha daqingensis</name>
    <dbReference type="NCBI Taxonomy" id="2026353"/>
    <lineage>
        <taxon>Bacteria</taxon>
        <taxon>Bacillati</taxon>
        <taxon>Actinomycetota</taxon>
        <taxon>Actinomycetes</taxon>
        <taxon>Geodermatophilales</taxon>
        <taxon>Geodermatophilaceae</taxon>
        <taxon>Petropleomorpha</taxon>
    </lineage>
</organism>
<gene>
    <name evidence="2" type="ORF">GGQ55_003505</name>
</gene>
<feature type="signal peptide" evidence="1">
    <location>
        <begin position="1"/>
        <end position="17"/>
    </location>
</feature>
<evidence type="ECO:0000313" key="3">
    <source>
        <dbReference type="Proteomes" id="UP000541969"/>
    </source>
</evidence>
<evidence type="ECO:0000256" key="1">
    <source>
        <dbReference type="SAM" id="SignalP"/>
    </source>
</evidence>
<accession>A0A853CI85</accession>
<protein>
    <recommendedName>
        <fullName evidence="4">Lipoprotein LprG</fullName>
    </recommendedName>
</protein>
<dbReference type="AlphaFoldDB" id="A0A853CI85"/>
<keyword evidence="1" id="KW-0732">Signal</keyword>
<evidence type="ECO:0000313" key="2">
    <source>
        <dbReference type="EMBL" id="NYJ07227.1"/>
    </source>
</evidence>
<feature type="chain" id="PRO_5038776752" description="Lipoprotein LprG" evidence="1">
    <location>
        <begin position="18"/>
        <end position="230"/>
    </location>
</feature>
<name>A0A853CI85_9ACTN</name>
<dbReference type="EMBL" id="JACBZT010000001">
    <property type="protein sequence ID" value="NYJ07227.1"/>
    <property type="molecule type" value="Genomic_DNA"/>
</dbReference>
<proteinExistence type="predicted"/>
<evidence type="ECO:0008006" key="4">
    <source>
        <dbReference type="Google" id="ProtNLM"/>
    </source>
</evidence>